<evidence type="ECO:0000259" key="2">
    <source>
        <dbReference type="Pfam" id="PF26345"/>
    </source>
</evidence>
<dbReference type="Pfam" id="PF26345">
    <property type="entry name" value="ScoMcrA_N"/>
    <property type="match status" value="1"/>
</dbReference>
<gene>
    <name evidence="3" type="ORF">GCM10023147_44780</name>
</gene>
<proteinExistence type="predicted"/>
<dbReference type="InterPro" id="IPR003615">
    <property type="entry name" value="HNH_nuc"/>
</dbReference>
<sequence>MCMGLGELTAESVNAAIAEYDELGADAFLSKYGYGPAPGYLIHYDGKLYDSKAIAGVAYGYIPGLNPLGSAEFSGGEASVARKLRQLGFRVPPTRSPDWVRDEVILACDLVAQNGWNYMSADDPRVVKLSGLLQRLPFHPVEVRGDKFRNTNGVARKTVDIAMHHPDYPGKTTKSGGIDEVVLHEFLDDPTGMHAIAEAMRRSIADDTVIEQSAVPSEDEDDGAREGRLLQRRHFVRERDKKLRRRKIAEFLKVHDRVHCQACGFDFEAVYGGRGQGYIEVHHTLPLHAADERQTELTDLVLLCANCHRIVHNKSPWLTFDELRALAAP</sequence>
<protein>
    <recommendedName>
        <fullName evidence="5">5-methylcytosine-specific restriction enzyme A</fullName>
    </recommendedName>
</protein>
<dbReference type="InterPro" id="IPR002711">
    <property type="entry name" value="HNH"/>
</dbReference>
<evidence type="ECO:0000313" key="4">
    <source>
        <dbReference type="Proteomes" id="UP001500635"/>
    </source>
</evidence>
<dbReference type="EMBL" id="BAABFR010000108">
    <property type="protein sequence ID" value="GAA4403375.1"/>
    <property type="molecule type" value="Genomic_DNA"/>
</dbReference>
<dbReference type="Gene3D" id="1.10.30.50">
    <property type="match status" value="1"/>
</dbReference>
<dbReference type="CDD" id="cd00085">
    <property type="entry name" value="HNHc"/>
    <property type="match status" value="1"/>
</dbReference>
<dbReference type="Pfam" id="PF01844">
    <property type="entry name" value="HNH"/>
    <property type="match status" value="1"/>
</dbReference>
<dbReference type="Proteomes" id="UP001500635">
    <property type="component" value="Unassembled WGS sequence"/>
</dbReference>
<feature type="domain" description="HNH" evidence="1">
    <location>
        <begin position="260"/>
        <end position="314"/>
    </location>
</feature>
<reference evidence="4" key="1">
    <citation type="journal article" date="2019" name="Int. J. Syst. Evol. Microbiol.">
        <title>The Global Catalogue of Microorganisms (GCM) 10K type strain sequencing project: providing services to taxonomists for standard genome sequencing and annotation.</title>
        <authorList>
            <consortium name="The Broad Institute Genomics Platform"/>
            <consortium name="The Broad Institute Genome Sequencing Center for Infectious Disease"/>
            <person name="Wu L."/>
            <person name="Ma J."/>
        </authorList>
    </citation>
    <scope>NUCLEOTIDE SEQUENCE [LARGE SCALE GENOMIC DNA]</scope>
    <source>
        <strain evidence="4">JCM 17688</strain>
    </source>
</reference>
<keyword evidence="4" id="KW-1185">Reference proteome</keyword>
<evidence type="ECO:0000259" key="1">
    <source>
        <dbReference type="Pfam" id="PF01844"/>
    </source>
</evidence>
<organism evidence="3 4">
    <name type="scientific">Tsukamurella soli</name>
    <dbReference type="NCBI Taxonomy" id="644556"/>
    <lineage>
        <taxon>Bacteria</taxon>
        <taxon>Bacillati</taxon>
        <taxon>Actinomycetota</taxon>
        <taxon>Actinomycetes</taxon>
        <taxon>Mycobacteriales</taxon>
        <taxon>Tsukamurellaceae</taxon>
        <taxon>Tsukamurella</taxon>
    </lineage>
</organism>
<dbReference type="InterPro" id="IPR058807">
    <property type="entry name" value="ScoMcrA_N"/>
</dbReference>
<comment type="caution">
    <text evidence="3">The sequence shown here is derived from an EMBL/GenBank/DDBJ whole genome shotgun (WGS) entry which is preliminary data.</text>
</comment>
<accession>A0ABP8KBC6</accession>
<evidence type="ECO:0008006" key="5">
    <source>
        <dbReference type="Google" id="ProtNLM"/>
    </source>
</evidence>
<name>A0ABP8KBC6_9ACTN</name>
<feature type="domain" description="ScoMcrA-like N-terminal head" evidence="2">
    <location>
        <begin position="7"/>
        <end position="91"/>
    </location>
</feature>
<evidence type="ECO:0000313" key="3">
    <source>
        <dbReference type="EMBL" id="GAA4403375.1"/>
    </source>
</evidence>